<evidence type="ECO:0000313" key="3">
    <source>
        <dbReference type="WBParaSite" id="jg16345"/>
    </source>
</evidence>
<reference evidence="3" key="1">
    <citation type="submission" date="2022-11" db="UniProtKB">
        <authorList>
            <consortium name="WormBaseParasite"/>
        </authorList>
    </citation>
    <scope>IDENTIFICATION</scope>
</reference>
<organism evidence="2 3">
    <name type="scientific">Ditylenchus dipsaci</name>
    <dbReference type="NCBI Taxonomy" id="166011"/>
    <lineage>
        <taxon>Eukaryota</taxon>
        <taxon>Metazoa</taxon>
        <taxon>Ecdysozoa</taxon>
        <taxon>Nematoda</taxon>
        <taxon>Chromadorea</taxon>
        <taxon>Rhabditida</taxon>
        <taxon>Tylenchina</taxon>
        <taxon>Tylenchomorpha</taxon>
        <taxon>Sphaerularioidea</taxon>
        <taxon>Anguinidae</taxon>
        <taxon>Anguininae</taxon>
        <taxon>Ditylenchus</taxon>
    </lineage>
</organism>
<keyword evidence="2" id="KW-1185">Reference proteome</keyword>
<name>A0A915D7G1_9BILA</name>
<protein>
    <submittedName>
        <fullName evidence="3">Uncharacterized protein</fullName>
    </submittedName>
</protein>
<evidence type="ECO:0000313" key="2">
    <source>
        <dbReference type="Proteomes" id="UP000887574"/>
    </source>
</evidence>
<dbReference type="WBParaSite" id="jg16345">
    <property type="protein sequence ID" value="jg16345"/>
    <property type="gene ID" value="jg16345"/>
</dbReference>
<sequence>MHDPSNVLKHHKSLSVQVVLPESAQLLVSSPPPAGSSGKRKVSLMPLVTEDDLRRSNMGHRDPISVAQYAYRTPAHSPLPYDCKEKMLRRRLSPENTLLPFEIRDESVPEGVPTVKVRRKPMSLRLAKEGSPSLPGSPPAAAATATSNNYEDVAVALSPVQLKFPSLPASIPSTTQLDFGGLGVELDIAASHPDMIHFQQVLNDWYVVTNKYNI</sequence>
<dbReference type="AlphaFoldDB" id="A0A915D7G1"/>
<accession>A0A915D7G1</accession>
<dbReference type="Proteomes" id="UP000887574">
    <property type="component" value="Unplaced"/>
</dbReference>
<evidence type="ECO:0000256" key="1">
    <source>
        <dbReference type="SAM" id="MobiDB-lite"/>
    </source>
</evidence>
<proteinExistence type="predicted"/>
<feature type="compositionally biased region" description="Low complexity" evidence="1">
    <location>
        <begin position="130"/>
        <end position="145"/>
    </location>
</feature>
<feature type="region of interest" description="Disordered" evidence="1">
    <location>
        <begin position="124"/>
        <end position="145"/>
    </location>
</feature>